<dbReference type="SUPFAM" id="SSF49313">
    <property type="entry name" value="Cadherin-like"/>
    <property type="match status" value="1"/>
</dbReference>
<dbReference type="InterPro" id="IPR013431">
    <property type="entry name" value="Delta_60_rpt"/>
</dbReference>
<dbReference type="GO" id="GO:0007156">
    <property type="term" value="P:homophilic cell adhesion via plasma membrane adhesion molecules"/>
    <property type="evidence" value="ECO:0007669"/>
    <property type="project" value="InterPro"/>
</dbReference>
<organism evidence="2 3">
    <name type="scientific">Pseudoalteromonas denitrificans DSM 6059</name>
    <dbReference type="NCBI Taxonomy" id="1123010"/>
    <lineage>
        <taxon>Bacteria</taxon>
        <taxon>Pseudomonadati</taxon>
        <taxon>Pseudomonadota</taxon>
        <taxon>Gammaproteobacteria</taxon>
        <taxon>Alteromonadales</taxon>
        <taxon>Pseudoalteromonadaceae</taxon>
        <taxon>Pseudoalteromonas</taxon>
    </lineage>
</organism>
<keyword evidence="3" id="KW-1185">Reference proteome</keyword>
<proteinExistence type="predicted"/>
<name>A0A1I1KNS4_9GAMM</name>
<dbReference type="Gene3D" id="2.60.40.3440">
    <property type="match status" value="6"/>
</dbReference>
<dbReference type="PANTHER" id="PTHR34720">
    <property type="entry name" value="MICROCYSTIN DEPENDENT PROTEIN"/>
    <property type="match status" value="1"/>
</dbReference>
<dbReference type="CDD" id="cd11304">
    <property type="entry name" value="Cadherin_repeat"/>
    <property type="match status" value="1"/>
</dbReference>
<dbReference type="Pfam" id="PF00028">
    <property type="entry name" value="Cadherin"/>
    <property type="match status" value="1"/>
</dbReference>
<dbReference type="SUPFAM" id="SSF101898">
    <property type="entry name" value="NHL repeat"/>
    <property type="match status" value="1"/>
</dbReference>
<dbReference type="Proteomes" id="UP000198862">
    <property type="component" value="Unassembled WGS sequence"/>
</dbReference>
<dbReference type="RefSeq" id="WP_091983494.1">
    <property type="nucleotide sequence ID" value="NZ_FOLO01000013.1"/>
</dbReference>
<dbReference type="Gene3D" id="2.60.40.2810">
    <property type="match status" value="5"/>
</dbReference>
<evidence type="ECO:0000259" key="1">
    <source>
        <dbReference type="PROSITE" id="PS50268"/>
    </source>
</evidence>
<evidence type="ECO:0000313" key="2">
    <source>
        <dbReference type="EMBL" id="SFC62439.1"/>
    </source>
</evidence>
<gene>
    <name evidence="2" type="ORF">SAMN02745724_02140</name>
</gene>
<dbReference type="SMART" id="SM00112">
    <property type="entry name" value="CA"/>
    <property type="match status" value="1"/>
</dbReference>
<protein>
    <submittedName>
        <fullName evidence="2">Delta-60 repeat domain-containing protein</fullName>
    </submittedName>
</protein>
<evidence type="ECO:0000313" key="3">
    <source>
        <dbReference type="Proteomes" id="UP000198862"/>
    </source>
</evidence>
<dbReference type="InterPro" id="IPR015919">
    <property type="entry name" value="Cadherin-like_sf"/>
</dbReference>
<dbReference type="NCBIfam" id="NF012211">
    <property type="entry name" value="tand_rpt_95"/>
    <property type="match status" value="12"/>
</dbReference>
<dbReference type="OrthoDB" id="5904383at2"/>
<dbReference type="PROSITE" id="PS50268">
    <property type="entry name" value="CADHERIN_2"/>
    <property type="match status" value="1"/>
</dbReference>
<dbReference type="PANTHER" id="PTHR34720:SF9">
    <property type="entry name" value="BLR4714 PROTEIN"/>
    <property type="match status" value="1"/>
</dbReference>
<dbReference type="InterPro" id="IPR002126">
    <property type="entry name" value="Cadherin-like_dom"/>
</dbReference>
<dbReference type="EMBL" id="FOLO01000013">
    <property type="protein sequence ID" value="SFC62439.1"/>
    <property type="molecule type" value="Genomic_DNA"/>
</dbReference>
<dbReference type="STRING" id="1123010.SAMN02745724_02140"/>
<dbReference type="NCBIfam" id="TIGR02608">
    <property type="entry name" value="delta_60_rpt"/>
    <property type="match status" value="11"/>
</dbReference>
<dbReference type="Gene3D" id="2.80.10.50">
    <property type="match status" value="3"/>
</dbReference>
<dbReference type="Gene3D" id="2.60.40.60">
    <property type="entry name" value="Cadherins"/>
    <property type="match status" value="1"/>
</dbReference>
<reference evidence="2 3" key="1">
    <citation type="submission" date="2016-10" db="EMBL/GenBank/DDBJ databases">
        <authorList>
            <person name="de Groot N.N."/>
        </authorList>
    </citation>
    <scope>NUCLEOTIDE SEQUENCE [LARGE SCALE GENOMIC DNA]</scope>
    <source>
        <strain evidence="2 3">DSM 6059</strain>
    </source>
</reference>
<dbReference type="Pfam" id="PF17164">
    <property type="entry name" value="DUF5122"/>
    <property type="match status" value="5"/>
</dbReference>
<accession>A0A1I1KNS4</accession>
<dbReference type="GO" id="GO:0005509">
    <property type="term" value="F:calcium ion binding"/>
    <property type="evidence" value="ECO:0007669"/>
    <property type="project" value="InterPro"/>
</dbReference>
<sequence length="2336" mass="245125">MNNPFFKSILWVFTVLLLISCGDSSNKTSSVAIPDPDVIQPPIIKPETHKVVPFDYQQRSNNQIHSSSKVQTSTFTNASGAFRLPISNQELKGNLTASIDVEDPDGLNAIYIGFPEYPNAYILCEANCGSVFHKTLTAINPLDFGVKSGPVRLELWVDDSKDNRVLINSIDFNWHSNSIVGINAQRSSRNIDFSWEPIGSYLRYNVYIASVAGVTHKNYASLTDGQAFLALKEPKLSFTGHNDSKVFFTAVTGVDGSGESAFGDIIKVSVLNGAVDLAPVAENDFFTIDEDTILTSNLLENDTDAEDGVPKINVLPITSTNNGVLIINSDGSFSYEPAADFSGRDIFTYQVADELGQTDTALVVISVIATNDEPESSYNNFNSTNASKFQSKNNFIAQKSRVVLTVEAPGLLINDLDIDSTHLSIVTTPLVAPTQGSLILNVDGSFTYTSAEGASGFDSFTYQVTDDQGGIAQSQVQIAINGESFPPIAANDRYEIEQEQTLEVNTSNSILSNDVDFDSNDVLTISENLIRGTTHGVLNLSPDGTFSYFPNPGYYGVDSFIYEVTDLQGNKAQAGAIITVTRKNNAPTALPDSYTLDEDIVLSVDANSGVLANDSDLDLDVLIVDTNVLLAPAQGELNMSSDGSFIYTPKLNFFGTDTFQYRVVDELNLSSIETVAIEINSINDLPVANDDNAQTFTNTAVNIDVLANDTDAENETLTVISAVTDNGNILVGTNSILTYTPQVDFEGDIEIIYTVEDLSGGSSQGKVFVSINNRNSAPVALDDNFSINEDELLIIGVSGLLSNDSDENGDMLTVNTTPFVNVTQGTLTLSSDGSFLYQANENFFGTDTFEYQISDGEGGGAVAKVHLTINSINDNPIANDDVSTTAEETLINIDVLGNDSDIENSTLTVLAASAQNGTVSIENNNTINYLPTLDFVGTDIVTYQITDDEQGVDSAIVTITVLNINDSPVANPDSNNTNEDEIIIIDVLGNDTDGDNDTLIVTSARAINGSVAIQGNQSLSYTPNENFNGSDTIDYSISDSNGGTASSRVNLTISPVNDAPVAVNDISSINEDTSVIISVLNNDSDIDGDALIITSASASNGGVVILGSQSLNYTPNENFNGSDTINYSISDGNLAASANVVVTVIAVNSVPIAVADKGFTDEDISVSISVLSNDSDSDGDTLSVTSASASNGVATIQSDQSINYTPNENYNGSDTINYSISDGNGGTASSIVTVTISSVNDDPIAVNDLATTDEDSPVSISVLANDTDVDKDTLLVTSVSAINGTVVVQSDQSISYTPNENYNGSDTINYSISDGKGRTDSALVNVIINAVNDLPIAVPDSFSLNEDSTVSIFVLANDTDIDNDTLIINSAIALNGVVSFAGGTSISYTPNLNFNGSDTIDYSISDGNAGSASSSVSITISPVNDAPILSDITLTVAENTPNGTALTTLAATDADLSDSHSYSILINSGGIFAINSSTGELSIADNRSLNFESGVSHTLTIQVADSGLLTDTATVSVIVTDVAENVTPTIDTSFGSSGTASSNSFTSMRFDKPNDLAIDASGKLLVVGRNDASGNSADISIIRFNTDGTIDRSFGTQGVVNTDLGLFEEAIAIDIDASGKIVVVGTQDNSATKEIFVARYTSSGILDTSFNSTGYRVTSFGATNTAADAQVHSNGSIIVASSLGSGGFRIVKFAGDGSSHATADASFFAGADIASTLFIQSDGKVVVAGTIVNSTKDFAVARFDVSSDPAVDTSYGASGIASFDFTGAVDDIVYSGLINSSNEITLVGSTKPNPNEDMAALTIDSTGSLITAFGSSGFLVVDIDGDAGAGTNKSIARDIVEDGSGNLLFAIDKGTSNIDNVLYKTDINGVVDSTYGSSGIVNFDNNASPNIIGSMVKDSANNIILLTTTTLTSSSEPDLLIVRFSTAGALDSSFNTKGYNIFDPTFSNDALSKVIELTVAPHTGKFIAIGSSEINKRLIVARYNSNGLLDETFGSNGYFIKQDAVNSFTGKDIVELSDGRLAAVGGVAGSGFVTMLTTSGTPDNSFGSSGEYKTASLGLTFNAIKLNASKLVIGGTSNNSGTEDIYLTRMDLSGSLDNSFGSNGVATFDLIVGQNPAEEETVEDIAVLTDGSIIIVGVKHYSEGNPTGLIVKVTASGVLDTSGFVVGTGYLLLDLDPQNFSNVDMLYEVKIDSNGKIIAVGSTTQGQTSIVVIQLNSNGSVDTNFDLDGIVSHNYGSGNGAALSLVLDTTNKIFITGYNNNGTNEDVFIAKITQTGVKDTSFNGANGGILFDYNSNERAFSILISSDGSLVIGGGDNLSSYPNSFFYIQKIKLLEP</sequence>
<feature type="domain" description="Cadherin" evidence="1">
    <location>
        <begin position="1428"/>
        <end position="1530"/>
    </location>
</feature>
<dbReference type="GO" id="GO:0016020">
    <property type="term" value="C:membrane"/>
    <property type="evidence" value="ECO:0007669"/>
    <property type="project" value="InterPro"/>
</dbReference>
<dbReference type="Pfam" id="PF17963">
    <property type="entry name" value="Big_9"/>
    <property type="match status" value="12"/>
</dbReference>
<dbReference type="PROSITE" id="PS51257">
    <property type="entry name" value="PROKAR_LIPOPROTEIN"/>
    <property type="match status" value="1"/>
</dbReference>